<dbReference type="AlphaFoldDB" id="A0A0A2V4K6"/>
<reference evidence="1 2" key="1">
    <citation type="journal article" date="2011" name="PLoS Genet.">
        <title>Comparative genomic analysis of human fungal pathogens causing paracoccidioidomycosis.</title>
        <authorList>
            <person name="Desjardins C.A."/>
            <person name="Champion M.D."/>
            <person name="Holder J.W."/>
            <person name="Muszewska A."/>
            <person name="Goldberg J."/>
            <person name="Bailao A.M."/>
            <person name="Brigido M.M."/>
            <person name="Ferreira M.E."/>
            <person name="Garcia A.M."/>
            <person name="Grynberg M."/>
            <person name="Gujja S."/>
            <person name="Heiman D.I."/>
            <person name="Henn M.R."/>
            <person name="Kodira C.D."/>
            <person name="Leon-Narvaez H."/>
            <person name="Longo L.V."/>
            <person name="Ma L.J."/>
            <person name="Malavazi I."/>
            <person name="Matsuo A.L."/>
            <person name="Morais F.V."/>
            <person name="Pereira M."/>
            <person name="Rodriguez-Brito S."/>
            <person name="Sakthikumar S."/>
            <person name="Salem-Izacc S.M."/>
            <person name="Sykes S.M."/>
            <person name="Teixeira M.M."/>
            <person name="Vallejo M.C."/>
            <person name="Walter M.E."/>
            <person name="Yandava C."/>
            <person name="Young S."/>
            <person name="Zeng Q."/>
            <person name="Zucker J."/>
            <person name="Felipe M.S."/>
            <person name="Goldman G.H."/>
            <person name="Haas B.J."/>
            <person name="McEwen J.G."/>
            <person name="Nino-Vega G."/>
            <person name="Puccia R."/>
            <person name="San-Blas G."/>
            <person name="Soares C.M."/>
            <person name="Birren B.W."/>
            <person name="Cuomo C.A."/>
        </authorList>
    </citation>
    <scope>NUCLEOTIDE SEQUENCE [LARGE SCALE GENOMIC DNA]</scope>
    <source>
        <strain evidence="2">ATCC MYA-826 / Pb01</strain>
    </source>
</reference>
<dbReference type="KEGG" id="pbl:PAAG_12058"/>
<evidence type="ECO:0000313" key="2">
    <source>
        <dbReference type="Proteomes" id="UP000002059"/>
    </source>
</evidence>
<accession>A0A0A2V4K6</accession>
<organism evidence="1 2">
    <name type="scientific">Paracoccidioides lutzii (strain ATCC MYA-826 / Pb01)</name>
    <name type="common">Paracoccidioides brasiliensis</name>
    <dbReference type="NCBI Taxonomy" id="502779"/>
    <lineage>
        <taxon>Eukaryota</taxon>
        <taxon>Fungi</taxon>
        <taxon>Dikarya</taxon>
        <taxon>Ascomycota</taxon>
        <taxon>Pezizomycotina</taxon>
        <taxon>Eurotiomycetes</taxon>
        <taxon>Eurotiomycetidae</taxon>
        <taxon>Onygenales</taxon>
        <taxon>Ajellomycetaceae</taxon>
        <taxon>Paracoccidioides</taxon>
    </lineage>
</organism>
<gene>
    <name evidence="1" type="ORF">PAAG_12058</name>
</gene>
<dbReference type="GeneID" id="26970840"/>
<sequence>MALGMAGNRLNPAASKCTSQSLRSHIPLGKDHLSELVAIEALNIGS</sequence>
<dbReference type="Proteomes" id="UP000002059">
    <property type="component" value="Partially assembled WGS sequence"/>
</dbReference>
<dbReference type="VEuPathDB" id="FungiDB:PAAG_12058"/>
<name>A0A0A2V4K6_PARBA</name>
<dbReference type="HOGENOM" id="CLU_3191498_0_0_1"/>
<protein>
    <submittedName>
        <fullName evidence="1">Uncharacterized protein</fullName>
    </submittedName>
</protein>
<dbReference type="RefSeq" id="XP_015702823.1">
    <property type="nucleotide sequence ID" value="XM_015847598.1"/>
</dbReference>
<keyword evidence="2" id="KW-1185">Reference proteome</keyword>
<proteinExistence type="predicted"/>
<dbReference type="EMBL" id="KN294005">
    <property type="protein sequence ID" value="KGQ01287.1"/>
    <property type="molecule type" value="Genomic_DNA"/>
</dbReference>
<evidence type="ECO:0000313" key="1">
    <source>
        <dbReference type="EMBL" id="KGQ01287.1"/>
    </source>
</evidence>